<dbReference type="EMBL" id="PXYI01000007">
    <property type="protein sequence ID" value="PSJ37952.1"/>
    <property type="molecule type" value="Genomic_DNA"/>
</dbReference>
<comment type="caution">
    <text evidence="3">The sequence shown here is derived from an EMBL/GenBank/DDBJ whole genome shotgun (WGS) entry which is preliminary data.</text>
</comment>
<evidence type="ECO:0000256" key="1">
    <source>
        <dbReference type="SAM" id="MobiDB-lite"/>
    </source>
</evidence>
<keyword evidence="2" id="KW-0732">Signal</keyword>
<evidence type="ECO:0000313" key="4">
    <source>
        <dbReference type="Proteomes" id="UP000241167"/>
    </source>
</evidence>
<gene>
    <name evidence="3" type="ORF">C7I55_19800</name>
</gene>
<sequence length="310" mass="33610">MMLRIMLAGLLVAASPLSAAPAAKSGRAAAPAKSARAAAPAPLPMKCPIGGGEFTFRPTASSSVWGTRGDGRPYGNGTYPLALPECPDNGLVLYKEYTADEVAKLEPLIASEDFQGLRLLDTQYYRAYWLMKSMGLPPERHLWALLQASWEAEGKPLLRNRYLAELAEESAKARPDPASLNWIGMEGRAVNALRELGRFDEALARLDSIPLASIRAGAEATPATEDSRSKRGWLDFFDAQRALIARQDASSDPFELMPKREVAARCKAGKGLDAAQKEQCKALAEGGTEADKAKREAEELRTIGKKPVER</sequence>
<reference evidence="3 4" key="1">
    <citation type="submission" date="2018-03" db="EMBL/GenBank/DDBJ databases">
        <title>The draft genome of Sphingosinicella sp. GL-C-18.</title>
        <authorList>
            <person name="Liu L."/>
            <person name="Li L."/>
            <person name="Liang L."/>
            <person name="Zhang X."/>
            <person name="Wang T."/>
        </authorList>
    </citation>
    <scope>NUCLEOTIDE SEQUENCE [LARGE SCALE GENOMIC DNA]</scope>
    <source>
        <strain evidence="3 4">GL-C-18</strain>
    </source>
</reference>
<dbReference type="OrthoDB" id="7855653at2"/>
<protein>
    <submittedName>
        <fullName evidence="3">Uncharacterized protein</fullName>
    </submittedName>
</protein>
<feature type="compositionally biased region" description="Basic and acidic residues" evidence="1">
    <location>
        <begin position="289"/>
        <end position="310"/>
    </location>
</feature>
<name>A0A2P7QJ14_9SPHN</name>
<keyword evidence="4" id="KW-1185">Reference proteome</keyword>
<evidence type="ECO:0000256" key="2">
    <source>
        <dbReference type="SAM" id="SignalP"/>
    </source>
</evidence>
<evidence type="ECO:0000313" key="3">
    <source>
        <dbReference type="EMBL" id="PSJ37952.1"/>
    </source>
</evidence>
<dbReference type="RefSeq" id="WP_106514765.1">
    <property type="nucleotide sequence ID" value="NZ_PXYI01000007.1"/>
</dbReference>
<dbReference type="AlphaFoldDB" id="A0A2P7QJ14"/>
<proteinExistence type="predicted"/>
<accession>A0A2P7QJ14</accession>
<feature type="chain" id="PRO_5015176877" evidence="2">
    <location>
        <begin position="20"/>
        <end position="310"/>
    </location>
</feature>
<dbReference type="Proteomes" id="UP000241167">
    <property type="component" value="Unassembled WGS sequence"/>
</dbReference>
<organism evidence="3 4">
    <name type="scientific">Allosphingosinicella deserti</name>
    <dbReference type="NCBI Taxonomy" id="2116704"/>
    <lineage>
        <taxon>Bacteria</taxon>
        <taxon>Pseudomonadati</taxon>
        <taxon>Pseudomonadota</taxon>
        <taxon>Alphaproteobacteria</taxon>
        <taxon>Sphingomonadales</taxon>
        <taxon>Sphingomonadaceae</taxon>
        <taxon>Allosphingosinicella</taxon>
    </lineage>
</organism>
<feature type="region of interest" description="Disordered" evidence="1">
    <location>
        <begin position="284"/>
        <end position="310"/>
    </location>
</feature>
<feature type="signal peptide" evidence="2">
    <location>
        <begin position="1"/>
        <end position="19"/>
    </location>
</feature>